<evidence type="ECO:0000256" key="5">
    <source>
        <dbReference type="ARBA" id="ARBA00022839"/>
    </source>
</evidence>
<keyword evidence="4" id="KW-0378">Hydrolase</keyword>
<sequence length="84" mass="9672">MPEIEEYTLTPPGEPPRLGTVLKRLEVIRREMDRDDLELEDHMRLYREGCELVMAARGILQHAAAEIEVLMGETGSHRDTEAQR</sequence>
<reference evidence="7" key="1">
    <citation type="submission" date="2020-02" db="EMBL/GenBank/DDBJ databases">
        <authorList>
            <person name="Meier V. D."/>
        </authorList>
    </citation>
    <scope>NUCLEOTIDE SEQUENCE</scope>
    <source>
        <strain evidence="7">AVDCRST_MAG68</strain>
    </source>
</reference>
<organism evidence="7">
    <name type="scientific">uncultured Gemmatimonadota bacterium</name>
    <dbReference type="NCBI Taxonomy" id="203437"/>
    <lineage>
        <taxon>Bacteria</taxon>
        <taxon>Pseudomonadati</taxon>
        <taxon>Gemmatimonadota</taxon>
        <taxon>environmental samples</taxon>
    </lineage>
</organism>
<comment type="similarity">
    <text evidence="1">Belongs to the XseB family.</text>
</comment>
<evidence type="ECO:0000256" key="2">
    <source>
        <dbReference type="ARBA" id="ARBA00022490"/>
    </source>
</evidence>
<dbReference type="GO" id="GO:0008855">
    <property type="term" value="F:exodeoxyribonuclease VII activity"/>
    <property type="evidence" value="ECO:0007669"/>
    <property type="project" value="UniProtKB-UniRule"/>
</dbReference>
<evidence type="ECO:0000256" key="6">
    <source>
        <dbReference type="NCBIfam" id="TIGR01280"/>
    </source>
</evidence>
<keyword evidence="2" id="KW-0963">Cytoplasm</keyword>
<keyword evidence="3" id="KW-0540">Nuclease</keyword>
<dbReference type="Pfam" id="PF02609">
    <property type="entry name" value="Exonuc_VII_S"/>
    <property type="match status" value="1"/>
</dbReference>
<dbReference type="NCBIfam" id="TIGR01280">
    <property type="entry name" value="xseB"/>
    <property type="match status" value="1"/>
</dbReference>
<proteinExistence type="inferred from homology"/>
<dbReference type="InterPro" id="IPR037004">
    <property type="entry name" value="Exonuc_VII_ssu_sf"/>
</dbReference>
<dbReference type="SUPFAM" id="SSF116842">
    <property type="entry name" value="XseB-like"/>
    <property type="match status" value="1"/>
</dbReference>
<evidence type="ECO:0000256" key="3">
    <source>
        <dbReference type="ARBA" id="ARBA00022722"/>
    </source>
</evidence>
<dbReference type="AlphaFoldDB" id="A0A6J4MGT0"/>
<dbReference type="GO" id="GO:0006308">
    <property type="term" value="P:DNA catabolic process"/>
    <property type="evidence" value="ECO:0007669"/>
    <property type="project" value="UniProtKB-UniRule"/>
</dbReference>
<gene>
    <name evidence="7" type="ORF">AVDCRST_MAG68-4275</name>
</gene>
<dbReference type="Gene3D" id="1.10.287.1040">
    <property type="entry name" value="Exonuclease VII, small subunit"/>
    <property type="match status" value="1"/>
</dbReference>
<dbReference type="GO" id="GO:0009318">
    <property type="term" value="C:exodeoxyribonuclease VII complex"/>
    <property type="evidence" value="ECO:0007669"/>
    <property type="project" value="UniProtKB-UniRule"/>
</dbReference>
<evidence type="ECO:0000256" key="1">
    <source>
        <dbReference type="ARBA" id="ARBA00009998"/>
    </source>
</evidence>
<name>A0A6J4MGT0_9BACT</name>
<evidence type="ECO:0000313" key="7">
    <source>
        <dbReference type="EMBL" id="CAA9359158.1"/>
    </source>
</evidence>
<dbReference type="InterPro" id="IPR003761">
    <property type="entry name" value="Exonuc_VII_S"/>
</dbReference>
<keyword evidence="5" id="KW-0269">Exonuclease</keyword>
<accession>A0A6J4MGT0</accession>
<evidence type="ECO:0000256" key="4">
    <source>
        <dbReference type="ARBA" id="ARBA00022801"/>
    </source>
</evidence>
<protein>
    <recommendedName>
        <fullName evidence="6">Exodeoxyribonuclease VII small subunit</fullName>
        <ecNumber evidence="6">3.1.11.6</ecNumber>
    </recommendedName>
</protein>
<dbReference type="EMBL" id="CADCTW010000196">
    <property type="protein sequence ID" value="CAA9359158.1"/>
    <property type="molecule type" value="Genomic_DNA"/>
</dbReference>
<dbReference type="EC" id="3.1.11.6" evidence="6"/>